<dbReference type="SUPFAM" id="SSF51905">
    <property type="entry name" value="FAD/NAD(P)-binding domain"/>
    <property type="match status" value="1"/>
</dbReference>
<dbReference type="GO" id="GO:0016491">
    <property type="term" value="F:oxidoreductase activity"/>
    <property type="evidence" value="ECO:0007669"/>
    <property type="project" value="UniProtKB-KW"/>
</dbReference>
<dbReference type="InterPro" id="IPR036188">
    <property type="entry name" value="FAD/NAD-bd_sf"/>
</dbReference>
<evidence type="ECO:0000256" key="3">
    <source>
        <dbReference type="ARBA" id="ARBA00023002"/>
    </source>
</evidence>
<dbReference type="OrthoDB" id="4570620at2759"/>
<sequence length="382" mass="42405">MITLLYLFVAFATLSLTASLPKTDYDVIVVGGGPSGLSAVSGLSRVLRKTVMFDSGEYRNAPTRNMHDVIGNDGTVPSEFRDLARQQIARYNTSTFVDTKVATIGFVNNSFVATDVNGKEYTARKVILGTGLRDVLPPIPGLAEAWGKGIYWCPWCDGFEHRDQPLGILGPMKDIMGSVLEVYSTLNKDIIAFVDGTQTKEQEAVLDKEHPNWRQVVEAYGIKLDNRTITEIERIQDGEDHQDSQGRQFDRFRLHFSNGDPVIRNAFLTNFPSEQRSALGIEMGLQMFGNKIDSQGKGLRTTRAGVWAVGDANSDNSTNVPHAMSSGKTAAVYAHVEMANEEADAAISKRTSIVSARELRKVTERRMGRELEDMYDMLRRRS</sequence>
<dbReference type="HOGENOM" id="CLU_031864_5_0_1"/>
<feature type="signal peptide" evidence="4">
    <location>
        <begin position="1"/>
        <end position="19"/>
    </location>
</feature>
<dbReference type="InterPro" id="IPR023753">
    <property type="entry name" value="FAD/NAD-binding_dom"/>
</dbReference>
<evidence type="ECO:0000313" key="7">
    <source>
        <dbReference type="Proteomes" id="UP000018001"/>
    </source>
</evidence>
<proteinExistence type="inferred from homology"/>
<protein>
    <submittedName>
        <fullName evidence="6">Thioredoxin reductase, putative</fullName>
    </submittedName>
</protein>
<feature type="domain" description="FAD/NAD(P)-binding" evidence="5">
    <location>
        <begin position="25"/>
        <end position="166"/>
    </location>
</feature>
<dbReference type="PRINTS" id="PR00368">
    <property type="entry name" value="FADPNR"/>
</dbReference>
<feature type="chain" id="PRO_5004733588" evidence="4">
    <location>
        <begin position="20"/>
        <end position="382"/>
    </location>
</feature>
<comment type="similarity">
    <text evidence="1">Belongs to the class-II pyridine nucleotide-disulfide oxidoreductase family.</text>
</comment>
<evidence type="ECO:0000256" key="1">
    <source>
        <dbReference type="ARBA" id="ARBA00009333"/>
    </source>
</evidence>
<keyword evidence="2" id="KW-0285">Flavoprotein</keyword>
<evidence type="ECO:0000259" key="5">
    <source>
        <dbReference type="Pfam" id="PF07992"/>
    </source>
</evidence>
<dbReference type="eggNOG" id="ENOG502S1DJ">
    <property type="taxonomic scope" value="Eukaryota"/>
</dbReference>
<dbReference type="EMBL" id="BAUL01000240">
    <property type="protein sequence ID" value="GAD98331.1"/>
    <property type="molecule type" value="Genomic_DNA"/>
</dbReference>
<dbReference type="Gene3D" id="3.50.50.60">
    <property type="entry name" value="FAD/NAD(P)-binding domain"/>
    <property type="match status" value="2"/>
</dbReference>
<keyword evidence="4" id="KW-0732">Signal</keyword>
<keyword evidence="3" id="KW-0560">Oxidoreductase</keyword>
<dbReference type="PRINTS" id="PR00469">
    <property type="entry name" value="PNDRDTASEII"/>
</dbReference>
<evidence type="ECO:0000313" key="6">
    <source>
        <dbReference type="EMBL" id="GAD98331.1"/>
    </source>
</evidence>
<accession>V5G8I4</accession>
<name>V5G8I4_BYSSN</name>
<dbReference type="Proteomes" id="UP000018001">
    <property type="component" value="Unassembled WGS sequence"/>
</dbReference>
<evidence type="ECO:0000256" key="2">
    <source>
        <dbReference type="ARBA" id="ARBA00022630"/>
    </source>
</evidence>
<keyword evidence="7" id="KW-1185">Reference proteome</keyword>
<comment type="caution">
    <text evidence="6">The sequence shown here is derived from an EMBL/GenBank/DDBJ whole genome shotgun (WGS) entry which is preliminary data.</text>
</comment>
<dbReference type="PANTHER" id="PTHR48105">
    <property type="entry name" value="THIOREDOXIN REDUCTASE 1-RELATED-RELATED"/>
    <property type="match status" value="1"/>
</dbReference>
<organism evidence="6 7">
    <name type="scientific">Byssochlamys spectabilis (strain No. 5 / NBRC 109023)</name>
    <name type="common">Paecilomyces variotii</name>
    <dbReference type="NCBI Taxonomy" id="1356009"/>
    <lineage>
        <taxon>Eukaryota</taxon>
        <taxon>Fungi</taxon>
        <taxon>Dikarya</taxon>
        <taxon>Ascomycota</taxon>
        <taxon>Pezizomycotina</taxon>
        <taxon>Eurotiomycetes</taxon>
        <taxon>Eurotiomycetidae</taxon>
        <taxon>Eurotiales</taxon>
        <taxon>Thermoascaceae</taxon>
        <taxon>Paecilomyces</taxon>
    </lineage>
</organism>
<evidence type="ECO:0000256" key="4">
    <source>
        <dbReference type="SAM" id="SignalP"/>
    </source>
</evidence>
<dbReference type="InParanoid" id="V5G8I4"/>
<dbReference type="AlphaFoldDB" id="V5G8I4"/>
<dbReference type="Pfam" id="PF07992">
    <property type="entry name" value="Pyr_redox_2"/>
    <property type="match status" value="1"/>
</dbReference>
<reference evidence="7" key="1">
    <citation type="journal article" date="2014" name="Genome Announc.">
        <title>Draft genome sequence of the formaldehyde-resistant fungus Byssochlamys spectabilis No. 5 (anamorph Paecilomyces variotii No. 5) (NBRC109023).</title>
        <authorList>
            <person name="Oka T."/>
            <person name="Ekino K."/>
            <person name="Fukuda K."/>
            <person name="Nomura Y."/>
        </authorList>
    </citation>
    <scope>NUCLEOTIDE SEQUENCE [LARGE SCALE GENOMIC DNA]</scope>
    <source>
        <strain evidence="7">No. 5 / NBRC 109023</strain>
    </source>
</reference>
<dbReference type="InterPro" id="IPR050097">
    <property type="entry name" value="Ferredoxin-NADP_redctase_2"/>
</dbReference>
<gene>
    <name evidence="6" type="ORF">PVAR5_7023</name>
</gene>
<dbReference type="GO" id="GO:0097237">
    <property type="term" value="P:cellular response to toxic substance"/>
    <property type="evidence" value="ECO:0007669"/>
    <property type="project" value="UniProtKB-ARBA"/>
</dbReference>